<gene>
    <name evidence="1" type="ORF">J2I47_07970</name>
</gene>
<organism evidence="1 2">
    <name type="scientific">Fibrella rubiginis</name>
    <dbReference type="NCBI Taxonomy" id="2817060"/>
    <lineage>
        <taxon>Bacteria</taxon>
        <taxon>Pseudomonadati</taxon>
        <taxon>Bacteroidota</taxon>
        <taxon>Cytophagia</taxon>
        <taxon>Cytophagales</taxon>
        <taxon>Spirosomataceae</taxon>
        <taxon>Fibrella</taxon>
    </lineage>
</organism>
<accession>A0A939K4R7</accession>
<reference evidence="1" key="1">
    <citation type="submission" date="2021-03" db="EMBL/GenBank/DDBJ databases">
        <title>Fibrella sp. HMF5335 genome sequencing and assembly.</title>
        <authorList>
            <person name="Kang H."/>
            <person name="Kim H."/>
            <person name="Bae S."/>
            <person name="Joh K."/>
        </authorList>
    </citation>
    <scope>NUCLEOTIDE SEQUENCE</scope>
    <source>
        <strain evidence="1">HMF5335</strain>
    </source>
</reference>
<evidence type="ECO:0000313" key="2">
    <source>
        <dbReference type="Proteomes" id="UP000664034"/>
    </source>
</evidence>
<evidence type="ECO:0000313" key="1">
    <source>
        <dbReference type="EMBL" id="MBO0936476.1"/>
    </source>
</evidence>
<sequence length="84" mass="9842">MEQQPKLLYETIYDLIEFRGIKQGKIAEAMTMSNNNWYKARQKKLRNLNIQDINQLATFLDLPAEQVFSLCYAVYKQADAELPL</sequence>
<comment type="caution">
    <text evidence="1">The sequence shown here is derived from an EMBL/GenBank/DDBJ whole genome shotgun (WGS) entry which is preliminary data.</text>
</comment>
<name>A0A939K4R7_9BACT</name>
<dbReference type="AlphaFoldDB" id="A0A939K4R7"/>
<dbReference type="InterPro" id="IPR010982">
    <property type="entry name" value="Lambda_DNA-bd_dom_sf"/>
</dbReference>
<dbReference type="Proteomes" id="UP000664034">
    <property type="component" value="Unassembled WGS sequence"/>
</dbReference>
<keyword evidence="2" id="KW-1185">Reference proteome</keyword>
<dbReference type="EMBL" id="JAFMYV010000003">
    <property type="protein sequence ID" value="MBO0936476.1"/>
    <property type="molecule type" value="Genomic_DNA"/>
</dbReference>
<evidence type="ECO:0008006" key="3">
    <source>
        <dbReference type="Google" id="ProtNLM"/>
    </source>
</evidence>
<dbReference type="SUPFAM" id="SSF47413">
    <property type="entry name" value="lambda repressor-like DNA-binding domains"/>
    <property type="match status" value="1"/>
</dbReference>
<dbReference type="GO" id="GO:0003677">
    <property type="term" value="F:DNA binding"/>
    <property type="evidence" value="ECO:0007669"/>
    <property type="project" value="InterPro"/>
</dbReference>
<protein>
    <recommendedName>
        <fullName evidence="3">Cro/C1-type HTH DNA-binding domain-containing protein</fullName>
    </recommendedName>
</protein>
<proteinExistence type="predicted"/>
<dbReference type="RefSeq" id="WP_207364037.1">
    <property type="nucleotide sequence ID" value="NZ_JAFMYV010000003.1"/>
</dbReference>